<sequence length="41" mass="4842">MENLRESLNAVKQKIGKESVEVEDMLCKHKEDMFLNIIFKC</sequence>
<keyword evidence="2" id="KW-1185">Reference proteome</keyword>
<name>A0A9J5YQ77_SOLCO</name>
<dbReference type="EMBL" id="JACXVP010000006">
    <property type="protein sequence ID" value="KAG5602085.1"/>
    <property type="molecule type" value="Genomic_DNA"/>
</dbReference>
<evidence type="ECO:0000313" key="1">
    <source>
        <dbReference type="EMBL" id="KAG5602085.1"/>
    </source>
</evidence>
<comment type="caution">
    <text evidence="1">The sequence shown here is derived from an EMBL/GenBank/DDBJ whole genome shotgun (WGS) entry which is preliminary data.</text>
</comment>
<reference evidence="1 2" key="1">
    <citation type="submission" date="2020-09" db="EMBL/GenBank/DDBJ databases">
        <title>De no assembly of potato wild relative species, Solanum commersonii.</title>
        <authorList>
            <person name="Cho K."/>
        </authorList>
    </citation>
    <scope>NUCLEOTIDE SEQUENCE [LARGE SCALE GENOMIC DNA]</scope>
    <source>
        <strain evidence="1">LZ3.2</strain>
        <tissue evidence="1">Leaf</tissue>
    </source>
</reference>
<proteinExistence type="predicted"/>
<protein>
    <submittedName>
        <fullName evidence="1">Uncharacterized protein</fullName>
    </submittedName>
</protein>
<evidence type="ECO:0000313" key="2">
    <source>
        <dbReference type="Proteomes" id="UP000824120"/>
    </source>
</evidence>
<gene>
    <name evidence="1" type="ORF">H5410_033455</name>
</gene>
<dbReference type="AlphaFoldDB" id="A0A9J5YQ77"/>
<accession>A0A9J5YQ77</accession>
<dbReference type="Proteomes" id="UP000824120">
    <property type="component" value="Chromosome 6"/>
</dbReference>
<organism evidence="1 2">
    <name type="scientific">Solanum commersonii</name>
    <name type="common">Commerson's wild potato</name>
    <name type="synonym">Commerson's nightshade</name>
    <dbReference type="NCBI Taxonomy" id="4109"/>
    <lineage>
        <taxon>Eukaryota</taxon>
        <taxon>Viridiplantae</taxon>
        <taxon>Streptophyta</taxon>
        <taxon>Embryophyta</taxon>
        <taxon>Tracheophyta</taxon>
        <taxon>Spermatophyta</taxon>
        <taxon>Magnoliopsida</taxon>
        <taxon>eudicotyledons</taxon>
        <taxon>Gunneridae</taxon>
        <taxon>Pentapetalae</taxon>
        <taxon>asterids</taxon>
        <taxon>lamiids</taxon>
        <taxon>Solanales</taxon>
        <taxon>Solanaceae</taxon>
        <taxon>Solanoideae</taxon>
        <taxon>Solaneae</taxon>
        <taxon>Solanum</taxon>
    </lineage>
</organism>